<evidence type="ECO:0000313" key="1">
    <source>
        <dbReference type="EMBL" id="SUZ58869.1"/>
    </source>
</evidence>
<name>A0A381NXA8_9ZZZZ</name>
<evidence type="ECO:0008006" key="2">
    <source>
        <dbReference type="Google" id="ProtNLM"/>
    </source>
</evidence>
<dbReference type="EMBL" id="UINC01000646">
    <property type="protein sequence ID" value="SUZ58869.1"/>
    <property type="molecule type" value="Genomic_DNA"/>
</dbReference>
<organism evidence="1">
    <name type="scientific">marine metagenome</name>
    <dbReference type="NCBI Taxonomy" id="408172"/>
    <lineage>
        <taxon>unclassified sequences</taxon>
        <taxon>metagenomes</taxon>
        <taxon>ecological metagenomes</taxon>
    </lineage>
</organism>
<accession>A0A381NXA8</accession>
<sequence length="570" mass="58204">MATVIQIKRSSSTSAPATLKLGELAFTYGTGTQGNLGDRLFIGEGGVDGNGDANNISVIGGQYFAEILDHVQGTLTANGAVIIDSNKAIDEFIVGNSTSVGGTIKFNEGTNNGTNFVGLKAPNLLSATTTFALPGADGTAGQFLKTDGAGNLEFMTVNQYIDLAGDTGTDTYNTAETLTFAGGAGMDTVVTDNNVEIQANTLTDSNLSGSAGISNSNLANPTTTLGSSVLTLGATETDIAGLTSLVIDDITIDGQSVTTTAANKNINLTPHGTGTVILPSGYEDRAGFQNQSVANKAYVDQVAQGLDTKPSCKAATTADLVATYNNGTLGVGATLTADFNGAISVDDIALSVNDRLLVKDQTDATENGIYKVDQVGTGSTPFVLTRATPEDQPSELSGGSFVFVEEGTIGSNNGYTFTHTGQPTFGTTDLDVSQFSGAGQITAGAGLIKDGNTIDTNPDNSSIEVSGDQIRVKPLGVQNSMVANNTLTGEKFADPLYFKDESSTQGQVSIGGTLEFLAGEGINTIASGNQLQIVGELASTSNIGVASFSADNFTITAGDVEVTTVDGGTF</sequence>
<gene>
    <name evidence="1" type="ORF">METZ01_LOCUS11723</name>
</gene>
<dbReference type="AlphaFoldDB" id="A0A381NXA8"/>
<proteinExistence type="predicted"/>
<reference evidence="1" key="1">
    <citation type="submission" date="2018-05" db="EMBL/GenBank/DDBJ databases">
        <authorList>
            <person name="Lanie J.A."/>
            <person name="Ng W.-L."/>
            <person name="Kazmierczak K.M."/>
            <person name="Andrzejewski T.M."/>
            <person name="Davidsen T.M."/>
            <person name="Wayne K.J."/>
            <person name="Tettelin H."/>
            <person name="Glass J.I."/>
            <person name="Rusch D."/>
            <person name="Podicherti R."/>
            <person name="Tsui H.-C.T."/>
            <person name="Winkler M.E."/>
        </authorList>
    </citation>
    <scope>NUCLEOTIDE SEQUENCE</scope>
</reference>
<protein>
    <recommendedName>
        <fullName evidence="2">Major tropism determinant N-terminal domain-containing protein</fullName>
    </recommendedName>
</protein>